<protein>
    <recommendedName>
        <fullName evidence="4">DUF2892 domain-containing protein</fullName>
    </recommendedName>
</protein>
<gene>
    <name evidence="2" type="ORF">H9649_06890</name>
</gene>
<dbReference type="RefSeq" id="WP_191693997.1">
    <property type="nucleotide sequence ID" value="NZ_JACSQN010000005.1"/>
</dbReference>
<evidence type="ECO:0000313" key="3">
    <source>
        <dbReference type="Proteomes" id="UP000626786"/>
    </source>
</evidence>
<organism evidence="2 3">
    <name type="scientific">Sporosarcina quadrami</name>
    <dbReference type="NCBI Taxonomy" id="2762234"/>
    <lineage>
        <taxon>Bacteria</taxon>
        <taxon>Bacillati</taxon>
        <taxon>Bacillota</taxon>
        <taxon>Bacilli</taxon>
        <taxon>Bacillales</taxon>
        <taxon>Caryophanaceae</taxon>
        <taxon>Sporosarcina</taxon>
    </lineage>
</organism>
<feature type="transmembrane region" description="Helical" evidence="1">
    <location>
        <begin position="33"/>
        <end position="51"/>
    </location>
</feature>
<keyword evidence="1" id="KW-1133">Transmembrane helix</keyword>
<keyword evidence="3" id="KW-1185">Reference proteome</keyword>
<keyword evidence="1" id="KW-0472">Membrane</keyword>
<name>A0ABR8U9A4_9BACL</name>
<dbReference type="Proteomes" id="UP000626786">
    <property type="component" value="Unassembled WGS sequence"/>
</dbReference>
<evidence type="ECO:0000313" key="2">
    <source>
        <dbReference type="EMBL" id="MBD7984298.1"/>
    </source>
</evidence>
<dbReference type="EMBL" id="JACSQN010000005">
    <property type="protein sequence ID" value="MBD7984298.1"/>
    <property type="molecule type" value="Genomic_DNA"/>
</dbReference>
<evidence type="ECO:0008006" key="4">
    <source>
        <dbReference type="Google" id="ProtNLM"/>
    </source>
</evidence>
<proteinExistence type="predicted"/>
<comment type="caution">
    <text evidence="2">The sequence shown here is derived from an EMBL/GenBank/DDBJ whole genome shotgun (WGS) entry which is preliminary data.</text>
</comment>
<evidence type="ECO:0000256" key="1">
    <source>
        <dbReference type="SAM" id="Phobius"/>
    </source>
</evidence>
<reference evidence="2 3" key="1">
    <citation type="submission" date="2020-08" db="EMBL/GenBank/DDBJ databases">
        <title>A Genomic Blueprint of the Chicken Gut Microbiome.</title>
        <authorList>
            <person name="Gilroy R."/>
            <person name="Ravi A."/>
            <person name="Getino M."/>
            <person name="Pursley I."/>
            <person name="Horton D.L."/>
            <person name="Alikhan N.-F."/>
            <person name="Baker D."/>
            <person name="Gharbi K."/>
            <person name="Hall N."/>
            <person name="Watson M."/>
            <person name="Adriaenssens E.M."/>
            <person name="Foster-Nyarko E."/>
            <person name="Jarju S."/>
            <person name="Secka A."/>
            <person name="Antonio M."/>
            <person name="Oren A."/>
            <person name="Chaudhuri R."/>
            <person name="La Ragione R.M."/>
            <person name="Hildebrand F."/>
            <person name="Pallen M.J."/>
        </authorList>
    </citation>
    <scope>NUCLEOTIDE SEQUENCE [LARGE SCALE GENOMIC DNA]</scope>
    <source>
        <strain evidence="2 3">Sa2YVA2</strain>
    </source>
</reference>
<accession>A0ABR8U9A4</accession>
<feature type="transmembrane region" description="Helical" evidence="1">
    <location>
        <begin position="9"/>
        <end position="27"/>
    </location>
</feature>
<sequence>MKKTKGKGYWLASISVSAIGIFLIWRFHPTGFIYAYGLLFSFGLWPMLLVGGRAGKAVKR</sequence>
<keyword evidence="1" id="KW-0812">Transmembrane</keyword>